<accession>K6UNH6</accession>
<feature type="region of interest" description="Disordered" evidence="1">
    <location>
        <begin position="1123"/>
        <end position="1152"/>
    </location>
</feature>
<feature type="region of interest" description="Disordered" evidence="1">
    <location>
        <begin position="323"/>
        <end position="345"/>
    </location>
</feature>
<feature type="compositionally biased region" description="Polar residues" evidence="1">
    <location>
        <begin position="1131"/>
        <end position="1141"/>
    </location>
</feature>
<protein>
    <recommendedName>
        <fullName evidence="2">RdRp catalytic domain-containing protein</fullName>
    </recommendedName>
</protein>
<evidence type="ECO:0000313" key="4">
    <source>
        <dbReference type="Proteomes" id="UP000006319"/>
    </source>
</evidence>
<dbReference type="eggNOG" id="ENOG502SXIM">
    <property type="taxonomic scope" value="Eukaryota"/>
</dbReference>
<dbReference type="GO" id="GO:0003968">
    <property type="term" value="F:RNA-directed RNA polymerase activity"/>
    <property type="evidence" value="ECO:0007669"/>
    <property type="project" value="InterPro"/>
</dbReference>
<dbReference type="OrthoDB" id="331552at2759"/>
<feature type="compositionally biased region" description="Polar residues" evidence="1">
    <location>
        <begin position="925"/>
        <end position="938"/>
    </location>
</feature>
<dbReference type="KEGG" id="pcy:PCYB_002470"/>
<feature type="region of interest" description="Disordered" evidence="1">
    <location>
        <begin position="820"/>
        <end position="1041"/>
    </location>
</feature>
<evidence type="ECO:0000259" key="2">
    <source>
        <dbReference type="PROSITE" id="PS50525"/>
    </source>
</evidence>
<dbReference type="VEuPathDB" id="PlasmoDB:PCYB_002470"/>
<dbReference type="Proteomes" id="UP000006319">
    <property type="component" value="Unassembled WGS sequence"/>
</dbReference>
<feature type="domain" description="RdRp catalytic" evidence="2">
    <location>
        <begin position="617"/>
        <end position="808"/>
    </location>
</feature>
<dbReference type="PhylomeDB" id="K6UNH6"/>
<evidence type="ECO:0000256" key="1">
    <source>
        <dbReference type="SAM" id="MobiDB-lite"/>
    </source>
</evidence>
<feature type="compositionally biased region" description="Basic and acidic residues" evidence="1">
    <location>
        <begin position="978"/>
        <end position="988"/>
    </location>
</feature>
<feature type="compositionally biased region" description="Basic and acidic residues" evidence="1">
    <location>
        <begin position="895"/>
        <end position="924"/>
    </location>
</feature>
<dbReference type="AlphaFoldDB" id="K6UNH6"/>
<feature type="compositionally biased region" description="Basic residues" evidence="1">
    <location>
        <begin position="1142"/>
        <end position="1152"/>
    </location>
</feature>
<gene>
    <name evidence="3" type="ORF">PCYB_002470</name>
</gene>
<proteinExistence type="predicted"/>
<dbReference type="EMBL" id="DF157230">
    <property type="protein sequence ID" value="GAB69498.1"/>
    <property type="molecule type" value="Genomic_DNA"/>
</dbReference>
<organism evidence="3 4">
    <name type="scientific">Plasmodium cynomolgi (strain B)</name>
    <dbReference type="NCBI Taxonomy" id="1120755"/>
    <lineage>
        <taxon>Eukaryota</taxon>
        <taxon>Sar</taxon>
        <taxon>Alveolata</taxon>
        <taxon>Apicomplexa</taxon>
        <taxon>Aconoidasida</taxon>
        <taxon>Haemosporida</taxon>
        <taxon>Plasmodiidae</taxon>
        <taxon>Plasmodium</taxon>
        <taxon>Plasmodium (Plasmodium)</taxon>
    </lineage>
</organism>
<dbReference type="PROSITE" id="PS50525">
    <property type="entry name" value="RDRP_SSRNA_NEG_SEG"/>
    <property type="match status" value="1"/>
</dbReference>
<feature type="compositionally biased region" description="Low complexity" evidence="1">
    <location>
        <begin position="949"/>
        <end position="967"/>
    </location>
</feature>
<name>K6UNH6_PLACD</name>
<dbReference type="GeneID" id="14696040"/>
<feature type="compositionally biased region" description="Basic and acidic residues" evidence="1">
    <location>
        <begin position="825"/>
        <end position="840"/>
    </location>
</feature>
<reference evidence="3 4" key="1">
    <citation type="journal article" date="2012" name="Nat. Genet.">
        <title>Plasmodium cynomolgi genome sequences provide insight into Plasmodium vivax and the monkey malaria clade.</title>
        <authorList>
            <person name="Tachibana S."/>
            <person name="Sullivan S.A."/>
            <person name="Kawai S."/>
            <person name="Nakamura S."/>
            <person name="Kim H.R."/>
            <person name="Goto N."/>
            <person name="Arisue N."/>
            <person name="Palacpac N.M.Q."/>
            <person name="Honma H."/>
            <person name="Yagi M."/>
            <person name="Tougan T."/>
            <person name="Katakai Y."/>
            <person name="Kaneko O."/>
            <person name="Mita T."/>
            <person name="Kita K."/>
            <person name="Yasutomi Y."/>
            <person name="Sutton P.L."/>
            <person name="Shakhbatyan R."/>
            <person name="Horii T."/>
            <person name="Yasunaga T."/>
            <person name="Barnwell J.W."/>
            <person name="Escalante A.A."/>
            <person name="Carlton J.M."/>
            <person name="Tanabe K."/>
        </authorList>
    </citation>
    <scope>NUCLEOTIDE SEQUENCE [LARGE SCALE GENOMIC DNA]</scope>
    <source>
        <strain evidence="3 4">B</strain>
    </source>
</reference>
<keyword evidence="4" id="KW-1185">Reference proteome</keyword>
<evidence type="ECO:0000313" key="3">
    <source>
        <dbReference type="EMBL" id="GAB69498.1"/>
    </source>
</evidence>
<dbReference type="RefSeq" id="XP_004227716.1">
    <property type="nucleotide sequence ID" value="XM_004227668.1"/>
</dbReference>
<dbReference type="GO" id="GO:0039694">
    <property type="term" value="P:viral RNA genome replication"/>
    <property type="evidence" value="ECO:0007669"/>
    <property type="project" value="InterPro"/>
</dbReference>
<dbReference type="InterPro" id="IPR007099">
    <property type="entry name" value="RNA-dir_pol_NSvirus"/>
</dbReference>
<sequence>MEKQSNTEGGKASKEESYKNYIDELNVVPSILQNKNLDSLASNSTIDENKLMNVNDMCNLYLDRNLDKGSSKRVVDTHMEEGTGQPKDLSFPGMMRNNPVMDFLSTPIVNDNGGGVSTNHCLSEGRNETLPSEPSPSDQIDMEEHHAHVKEANKTNGVISLHTETEDLPPSHSKTGISGTDLTEERMEKCSPFFYKDSPNYSQLNYAPQNYAQQNGEEEDHLCGAANCSCKNEKNCFYPNGVFPHCSEQNEMVAHSEVHNGYNYRFIKLYLEQMLNKPRSIKEEGHTLDDEAFDVNSYFKKGYLPKDAALQVGFYGEPFFGHQEKDTQGGTHENEHKDALSSAHKDALTSAHKDALTSALINALTNAITNAHTTTLTHVQAYLQGGVEDPETLPNGGDTHMKSSIPCDELKNYANSGNEESPNEGFNKGVEDCMDNCNYDLASHSEGRNIAPNGFTNHLSLQMQSQSKGEDQNPDHVFKNIAMKIHHYLKNYSTKMIFEEGKQLNAGPTHGIAQRGTNHPAAMATAMPTAIPTAMPTAIPTNAGTSIANSRSHMHHVYPVHINYPFASCSAKDKAVLQESIKITVPLFLLYITNAYATRDPSGRISNSVHAMRRKRLKKKIINEIIFGFTCADADKYVEQLLCNIKKCFIQVLDYLKEYNPEWVCSSDGDSYFYHFRKIMAINSSYVDVSSIVHHARVLTNMKKKKWAAGPVRGAVVRGGLVGGGQERGGLVRGDLQRSSLDLGLNESEYGVHQNQYDLNVMASKEGDGMLCREDLIDVEDKLYYAPSDMRTSIETVTNENGKPDKDKYGRNFGLKVYSEEGEEGEGHEKGEEGEVHQEGEGAQPLEGVETYGGFSVQGDTNTLLGDYIPQEGAPADGTHPGDPLHISRSHHTEKKNEQDPKKEKEKALCHLQESTKKEEEASTGKETSNGEGENASVQGGEDANGEAQQGKQQGKQWTQQQKGTQQLATPIVGSQEVDSKETEDAGHTSDAGESPKNEQNGIITCGDGFGLQSSIIPGVEGGGPPPTEETSNPPNVHPTLYDESAMFKEQCLSVSASDKLKSNERKTSASDKIDSEEYDSVYPASHFSNRLPLPLGKANDPVGAVGQVGAVGEVEAIGQVEADATHEANPGTSQMKQNPKGNRKLKNRLVL</sequence>